<dbReference type="SUPFAM" id="SSF51182">
    <property type="entry name" value="RmlC-like cupins"/>
    <property type="match status" value="1"/>
</dbReference>
<dbReference type="EMBL" id="MPRJ01000012">
    <property type="protein sequence ID" value="OOZ37336.1"/>
    <property type="molecule type" value="Genomic_DNA"/>
</dbReference>
<accession>A0A1T2KX84</accession>
<feature type="binding site" evidence="2">
    <location>
        <position position="57"/>
    </location>
    <ligand>
        <name>Fe cation</name>
        <dbReference type="ChEBI" id="CHEBI:24875"/>
    </ligand>
</feature>
<protein>
    <submittedName>
        <fullName evidence="6">Quercetin 2,3-dioxygenase</fullName>
    </submittedName>
</protein>
<dbReference type="CDD" id="cd02910">
    <property type="entry name" value="cupin_Yhhw_N"/>
    <property type="match status" value="1"/>
</dbReference>
<evidence type="ECO:0000259" key="5">
    <source>
        <dbReference type="Pfam" id="PF17954"/>
    </source>
</evidence>
<dbReference type="GO" id="GO:0051213">
    <property type="term" value="F:dioxygenase activity"/>
    <property type="evidence" value="ECO:0007669"/>
    <property type="project" value="UniProtKB-KW"/>
</dbReference>
<dbReference type="Pfam" id="PF17954">
    <property type="entry name" value="Pirin_C_2"/>
    <property type="match status" value="1"/>
</dbReference>
<dbReference type="GO" id="GO:0046872">
    <property type="term" value="F:metal ion binding"/>
    <property type="evidence" value="ECO:0007669"/>
    <property type="project" value="UniProtKB-KW"/>
</dbReference>
<feature type="binding site" evidence="2">
    <location>
        <position position="103"/>
    </location>
    <ligand>
        <name>Fe cation</name>
        <dbReference type="ChEBI" id="CHEBI:24875"/>
    </ligand>
</feature>
<dbReference type="Gene3D" id="2.60.120.10">
    <property type="entry name" value="Jelly Rolls"/>
    <property type="match status" value="2"/>
</dbReference>
<dbReference type="InterPro" id="IPR003829">
    <property type="entry name" value="Pirin_N_dom"/>
</dbReference>
<dbReference type="PANTHER" id="PTHR43212">
    <property type="entry name" value="QUERCETIN 2,3-DIOXYGENASE"/>
    <property type="match status" value="1"/>
</dbReference>
<feature type="binding site" evidence="2">
    <location>
        <position position="59"/>
    </location>
    <ligand>
        <name>Fe cation</name>
        <dbReference type="ChEBI" id="CHEBI:24875"/>
    </ligand>
</feature>
<evidence type="ECO:0000256" key="3">
    <source>
        <dbReference type="RuleBase" id="RU003457"/>
    </source>
</evidence>
<proteinExistence type="inferred from homology"/>
<dbReference type="OrthoDB" id="9780903at2"/>
<comment type="similarity">
    <text evidence="1 3">Belongs to the pirin family.</text>
</comment>
<organism evidence="6 7">
    <name type="scientific">Solemya velesiana gill symbiont</name>
    <dbReference type="NCBI Taxonomy" id="1918948"/>
    <lineage>
        <taxon>Bacteria</taxon>
        <taxon>Pseudomonadati</taxon>
        <taxon>Pseudomonadota</taxon>
        <taxon>Gammaproteobacteria</taxon>
        <taxon>sulfur-oxidizing symbionts</taxon>
    </lineage>
</organism>
<dbReference type="Pfam" id="PF02678">
    <property type="entry name" value="Pirin"/>
    <property type="match status" value="1"/>
</dbReference>
<keyword evidence="2" id="KW-0479">Metal-binding</keyword>
<reference evidence="6 7" key="1">
    <citation type="submission" date="2016-11" db="EMBL/GenBank/DDBJ databases">
        <title>Mixed transmission modes and dynamic genome evolution in an obligate animal-bacterial symbiosis.</title>
        <authorList>
            <person name="Russell S.L."/>
            <person name="Corbett-Detig R.B."/>
            <person name="Cavanaugh C.M."/>
        </authorList>
    </citation>
    <scope>NUCLEOTIDE SEQUENCE [LARGE SCALE GENOMIC DNA]</scope>
    <source>
        <strain evidence="6">Se-Cadez</strain>
    </source>
</reference>
<gene>
    <name evidence="6" type="ORF">BOW51_02910</name>
</gene>
<dbReference type="InterPro" id="IPR041602">
    <property type="entry name" value="Quercetinase_C"/>
</dbReference>
<keyword evidence="2" id="KW-0408">Iron</keyword>
<feature type="domain" description="Pirin N-terminal" evidence="4">
    <location>
        <begin position="8"/>
        <end position="119"/>
    </location>
</feature>
<keyword evidence="7" id="KW-1185">Reference proteome</keyword>
<dbReference type="Proteomes" id="UP000190896">
    <property type="component" value="Unassembled WGS sequence"/>
</dbReference>
<evidence type="ECO:0000313" key="6">
    <source>
        <dbReference type="EMBL" id="OOZ37336.1"/>
    </source>
</evidence>
<dbReference type="RefSeq" id="WP_078486027.1">
    <property type="nucleotide sequence ID" value="NZ_MPRJ01000012.1"/>
</dbReference>
<dbReference type="PANTHER" id="PTHR43212:SF3">
    <property type="entry name" value="QUERCETIN 2,3-DIOXYGENASE"/>
    <property type="match status" value="1"/>
</dbReference>
<feature type="domain" description="Quercetin 2,3-dioxygenase C-terminal cupin" evidence="5">
    <location>
        <begin position="146"/>
        <end position="231"/>
    </location>
</feature>
<evidence type="ECO:0000256" key="1">
    <source>
        <dbReference type="ARBA" id="ARBA00008416"/>
    </source>
</evidence>
<name>A0A1T2KX84_9GAMM</name>
<evidence type="ECO:0000259" key="4">
    <source>
        <dbReference type="Pfam" id="PF02678"/>
    </source>
</evidence>
<dbReference type="InterPro" id="IPR011051">
    <property type="entry name" value="RmlC_Cupin_sf"/>
</dbReference>
<evidence type="ECO:0000313" key="7">
    <source>
        <dbReference type="Proteomes" id="UP000190896"/>
    </source>
</evidence>
<evidence type="ECO:0000256" key="2">
    <source>
        <dbReference type="PIRSR" id="PIRSR006232-1"/>
    </source>
</evidence>
<sequence length="232" mass="25809">MITLRRSEERGHANHGWLDAYHSFSFGQYYDPEHMGVSALRVINQDRIAPSKGFPPHDHQDMEIVTYIHDGALEHRDSMGNQGVIRPGEVQRMSAGSGVTHSEYNHSSEETTHLLQIWIQPDTLGIAPGYEQTRFDENEKRGKLRLIASPDGREGSVTIQQDASIYSTLLDGNEDIHYEPGTGRNLYLHLAMGSMQLNGETLQSGDGAQITDEPILVANRGAGAEFLLFDLP</sequence>
<comment type="cofactor">
    <cofactor evidence="2">
        <name>Fe cation</name>
        <dbReference type="ChEBI" id="CHEBI:24875"/>
    </cofactor>
    <text evidence="2">Binds 1 Fe cation per subunit.</text>
</comment>
<dbReference type="AlphaFoldDB" id="A0A1T2KX84"/>
<feature type="binding site" evidence="2">
    <location>
        <position position="101"/>
    </location>
    <ligand>
        <name>Fe cation</name>
        <dbReference type="ChEBI" id="CHEBI:24875"/>
    </ligand>
</feature>
<keyword evidence="6" id="KW-0560">Oxidoreductase</keyword>
<comment type="caution">
    <text evidence="6">The sequence shown here is derived from an EMBL/GenBank/DDBJ whole genome shotgun (WGS) entry which is preliminary data.</text>
</comment>
<dbReference type="CDD" id="cd20311">
    <property type="entry name" value="cupin_Yhhw_C"/>
    <property type="match status" value="1"/>
</dbReference>
<dbReference type="InterPro" id="IPR014710">
    <property type="entry name" value="RmlC-like_jellyroll"/>
</dbReference>
<dbReference type="PIRSF" id="PIRSF006232">
    <property type="entry name" value="Pirin"/>
    <property type="match status" value="1"/>
</dbReference>
<keyword evidence="6" id="KW-0223">Dioxygenase</keyword>
<dbReference type="InterPro" id="IPR012093">
    <property type="entry name" value="Pirin"/>
</dbReference>